<organism evidence="2 3">
    <name type="scientific">Halovivax asiaticus JCM 14624</name>
    <dbReference type="NCBI Taxonomy" id="1227490"/>
    <lineage>
        <taxon>Archaea</taxon>
        <taxon>Methanobacteriati</taxon>
        <taxon>Methanobacteriota</taxon>
        <taxon>Stenosarchaea group</taxon>
        <taxon>Halobacteria</taxon>
        <taxon>Halobacteriales</taxon>
        <taxon>Natrialbaceae</taxon>
        <taxon>Halovivax</taxon>
    </lineage>
</organism>
<reference evidence="2 3" key="1">
    <citation type="journal article" date="2014" name="PLoS Genet.">
        <title>Phylogenetically driven sequencing of extremely halophilic archaea reveals strategies for static and dynamic osmo-response.</title>
        <authorList>
            <person name="Becker E.A."/>
            <person name="Seitzer P.M."/>
            <person name="Tritt A."/>
            <person name="Larsen D."/>
            <person name="Krusor M."/>
            <person name="Yao A.I."/>
            <person name="Wu D."/>
            <person name="Madern D."/>
            <person name="Eisen J.A."/>
            <person name="Darling A.E."/>
            <person name="Facciotti M.T."/>
        </authorList>
    </citation>
    <scope>NUCLEOTIDE SEQUENCE [LARGE SCALE GENOMIC DNA]</scope>
    <source>
        <strain evidence="2 3">JCM 14624</strain>
    </source>
</reference>
<feature type="transmembrane region" description="Helical" evidence="1">
    <location>
        <begin position="81"/>
        <end position="102"/>
    </location>
</feature>
<dbReference type="Proteomes" id="UP000011560">
    <property type="component" value="Unassembled WGS sequence"/>
</dbReference>
<proteinExistence type="predicted"/>
<keyword evidence="3" id="KW-1185">Reference proteome</keyword>
<dbReference type="RefSeq" id="WP_007702721.1">
    <property type="nucleotide sequence ID" value="NZ_AOIQ01000017.1"/>
</dbReference>
<sequence length="474" mass="52216">MQPDRRHLSARLVPDEDLRVVTEGRLVDESVRGPLSIGLTDRRVVCLSAAGDVVEVEYATISTIRSFTRSRLTVEGVDRRLLTVVFGGLSIAFLTFTLSLTTGAWTAEGSVPQTAFVVLATCSVLLAFFGSRLLPTGAIGLTTRWIGDRWTTLATTYRRLAGAWAGLRLAGTDRVSSAVRWLRRRGVGLARWTADRTRSSYWEAHSRGSTAMWWLGVQLRAFPARIETTADAGYRLYATRTDRPLAPLARSMRLAWRSRPARTIRRVARQAWRGLRTASVRITGLGRTWLSVVDRRRSTVRRLGRRAGVGRLGRRFRSTVRVARTSTTHAVRSRVPAVERSRRSRRLGRSLRSLSAPAPSTRGWWVARGLAGLLAVASVGSLVVIETAPLVVLALVVAVGCLCLVAIARRYGTECAGVQFTRRRETELSIHTVDGDVVRLLLDPETDLDVELSRSAASVSRTPLDGQRSGSVAE</sequence>
<protein>
    <submittedName>
        <fullName evidence="2">Uncharacterized protein</fullName>
    </submittedName>
</protein>
<accession>M0BGX6</accession>
<gene>
    <name evidence="2" type="ORF">C479_11915</name>
</gene>
<evidence type="ECO:0000313" key="2">
    <source>
        <dbReference type="EMBL" id="ELZ09523.1"/>
    </source>
</evidence>
<keyword evidence="1" id="KW-0472">Membrane</keyword>
<name>M0BGX6_9EURY</name>
<evidence type="ECO:0000313" key="3">
    <source>
        <dbReference type="Proteomes" id="UP000011560"/>
    </source>
</evidence>
<dbReference type="AlphaFoldDB" id="M0BGX6"/>
<feature type="transmembrane region" description="Helical" evidence="1">
    <location>
        <begin position="365"/>
        <end position="384"/>
    </location>
</feature>
<feature type="transmembrane region" description="Helical" evidence="1">
    <location>
        <begin position="390"/>
        <end position="408"/>
    </location>
</feature>
<dbReference type="OrthoDB" id="206563at2157"/>
<feature type="transmembrane region" description="Helical" evidence="1">
    <location>
        <begin position="114"/>
        <end position="134"/>
    </location>
</feature>
<keyword evidence="1" id="KW-0812">Transmembrane</keyword>
<evidence type="ECO:0000256" key="1">
    <source>
        <dbReference type="SAM" id="Phobius"/>
    </source>
</evidence>
<keyword evidence="1" id="KW-1133">Transmembrane helix</keyword>
<comment type="caution">
    <text evidence="2">The sequence shown here is derived from an EMBL/GenBank/DDBJ whole genome shotgun (WGS) entry which is preliminary data.</text>
</comment>
<dbReference type="EMBL" id="AOIQ01000017">
    <property type="protein sequence ID" value="ELZ09523.1"/>
    <property type="molecule type" value="Genomic_DNA"/>
</dbReference>